<keyword evidence="1" id="KW-0489">Methyltransferase</keyword>
<dbReference type="PRINTS" id="PR00507">
    <property type="entry name" value="N12N6MTFRASE"/>
</dbReference>
<comment type="caution">
    <text evidence="1">The sequence shown here is derived from an EMBL/GenBank/DDBJ whole genome shotgun (WGS) entry which is preliminary data.</text>
</comment>
<dbReference type="EMBL" id="AYZJ01000045">
    <property type="protein sequence ID" value="KRN21612.1"/>
    <property type="molecule type" value="Genomic_DNA"/>
</dbReference>
<proteinExistence type="predicted"/>
<evidence type="ECO:0000313" key="1">
    <source>
        <dbReference type="EMBL" id="KRN21612.1"/>
    </source>
</evidence>
<dbReference type="Proteomes" id="UP000050865">
    <property type="component" value="Unassembled WGS sequence"/>
</dbReference>
<protein>
    <submittedName>
        <fullName evidence="1">Methylase</fullName>
    </submittedName>
</protein>
<reference evidence="1 2" key="1">
    <citation type="journal article" date="2015" name="Genome Announc.">
        <title>Expanding the biotechnology potential of lactobacilli through comparative genomics of 213 strains and associated genera.</title>
        <authorList>
            <person name="Sun Z."/>
            <person name="Harris H.M."/>
            <person name="McCann A."/>
            <person name="Guo C."/>
            <person name="Argimon S."/>
            <person name="Zhang W."/>
            <person name="Yang X."/>
            <person name="Jeffery I.B."/>
            <person name="Cooney J.C."/>
            <person name="Kagawa T.F."/>
            <person name="Liu W."/>
            <person name="Song Y."/>
            <person name="Salvetti E."/>
            <person name="Wrobel A."/>
            <person name="Rasinkangas P."/>
            <person name="Parkhill J."/>
            <person name="Rea M.C."/>
            <person name="O'Sullivan O."/>
            <person name="Ritari J."/>
            <person name="Douillard F.P."/>
            <person name="Paul Ross R."/>
            <person name="Yang R."/>
            <person name="Briner A.E."/>
            <person name="Felis G.E."/>
            <person name="de Vos W.M."/>
            <person name="Barrangou R."/>
            <person name="Klaenhammer T.R."/>
            <person name="Caufield P.W."/>
            <person name="Cui Y."/>
            <person name="Zhang H."/>
            <person name="O'Toole P.W."/>
        </authorList>
    </citation>
    <scope>NUCLEOTIDE SEQUENCE [LARGE SCALE GENOMIC DNA]</scope>
    <source>
        <strain evidence="1 2">DSM 22697</strain>
    </source>
</reference>
<dbReference type="Gene3D" id="3.40.50.150">
    <property type="entry name" value="Vaccinia Virus protein VP39"/>
    <property type="match status" value="1"/>
</dbReference>
<sequence>MADEKLIKSNERVKEHGEVFTPKRVVDVMLNQPELKGELHSLTATFLEPAAGEGAFLTEILSRKLVVAEKLSDSIIEFENNALTALTSLYGIELLTDNTELLVTHMYHVFYQKYTQQLGKYKSRENKKVEKSASTIIKANMVQGDALTGKNKNGNEIVFSRWIFLKDKNDIRKVRRTEYTLKSIEEDGPSLDGLSHGNKAEELTLFEVDEPGNSHANYRYSVVSLFDVYKETKVTIPQKFD</sequence>
<name>A0A0R2F8Y3_9LACO</name>
<dbReference type="InterPro" id="IPR029063">
    <property type="entry name" value="SAM-dependent_MTases_sf"/>
</dbReference>
<accession>A0A0R2F8Y3</accession>
<gene>
    <name evidence="1" type="ORF">FC75_GL002159</name>
</gene>
<dbReference type="STRING" id="1423730.FC75_GL002159"/>
<dbReference type="SUPFAM" id="SSF53335">
    <property type="entry name" value="S-adenosyl-L-methionine-dependent methyltransferases"/>
    <property type="match status" value="1"/>
</dbReference>
<dbReference type="GO" id="GO:0008168">
    <property type="term" value="F:methyltransferase activity"/>
    <property type="evidence" value="ECO:0007669"/>
    <property type="project" value="UniProtKB-KW"/>
</dbReference>
<dbReference type="AlphaFoldDB" id="A0A0R2F8Y3"/>
<organism evidence="1 2">
    <name type="scientific">Lacticaseibacillus camelliae DSM 22697 = JCM 13995</name>
    <dbReference type="NCBI Taxonomy" id="1423730"/>
    <lineage>
        <taxon>Bacteria</taxon>
        <taxon>Bacillati</taxon>
        <taxon>Bacillota</taxon>
        <taxon>Bacilli</taxon>
        <taxon>Lactobacillales</taxon>
        <taxon>Lactobacillaceae</taxon>
        <taxon>Lacticaseibacillus</taxon>
    </lineage>
</organism>
<keyword evidence="2" id="KW-1185">Reference proteome</keyword>
<dbReference type="PATRIC" id="fig|1423730.4.peg.2246"/>
<dbReference type="GO" id="GO:0032259">
    <property type="term" value="P:methylation"/>
    <property type="evidence" value="ECO:0007669"/>
    <property type="project" value="UniProtKB-KW"/>
</dbReference>
<dbReference type="OrthoDB" id="9815272at2"/>
<keyword evidence="1" id="KW-0808">Transferase</keyword>
<dbReference type="RefSeq" id="WP_054666142.1">
    <property type="nucleotide sequence ID" value="NZ_AYZJ01000045.1"/>
</dbReference>
<evidence type="ECO:0000313" key="2">
    <source>
        <dbReference type="Proteomes" id="UP000050865"/>
    </source>
</evidence>